<reference evidence="2 3" key="1">
    <citation type="submission" date="2012-02" db="EMBL/GenBank/DDBJ databases">
        <title>Improved High-Quality Draft Sequence of Rhizobium leguminosarum bv. trifolii WSM597.</title>
        <authorList>
            <consortium name="US DOE Joint Genome Institute"/>
            <person name="Lucas S."/>
            <person name="Han J."/>
            <person name="Lapidus A."/>
            <person name="Cheng J.-F."/>
            <person name="Goodwin L."/>
            <person name="Pitluck S."/>
            <person name="Peters L."/>
            <person name="Ovchinnikova G."/>
            <person name="Held B."/>
            <person name="Detter J.C."/>
            <person name="Han C."/>
            <person name="Tapia R."/>
            <person name="Land M."/>
            <person name="Hauser L."/>
            <person name="Kyrpides N."/>
            <person name="Ivanova N."/>
            <person name="Pagani I."/>
            <person name="Brau L."/>
            <person name="Yates R."/>
            <person name="O'Hara G."/>
            <person name="Rui T."/>
            <person name="Howieson J."/>
            <person name="Reeve W."/>
            <person name="Woyke T."/>
        </authorList>
    </citation>
    <scope>NUCLEOTIDE SEQUENCE [LARGE SCALE GENOMIC DNA]</scope>
    <source>
        <strain evidence="2 3">WSM597</strain>
    </source>
</reference>
<dbReference type="AlphaFoldDB" id="I9WZF8"/>
<dbReference type="EMBL" id="JH719382">
    <property type="protein sequence ID" value="EJB01831.1"/>
    <property type="molecule type" value="Genomic_DNA"/>
</dbReference>
<sequence>MSQDMATKYQPLYRRRRKKAGRSEKGKAYREGWKGRCISTCCRSLVTGDEGRTTGNAMQMMRINDGRADAGPA</sequence>
<name>I9WZF8_RHILT</name>
<dbReference type="HOGENOM" id="CLU_2702259_0_0_5"/>
<dbReference type="Proteomes" id="UP000005092">
    <property type="component" value="Unassembled WGS sequence"/>
</dbReference>
<organism evidence="2 3">
    <name type="scientific">Rhizobium leguminosarum bv. trifolii WSM597</name>
    <dbReference type="NCBI Taxonomy" id="754764"/>
    <lineage>
        <taxon>Bacteria</taxon>
        <taxon>Pseudomonadati</taxon>
        <taxon>Pseudomonadota</taxon>
        <taxon>Alphaproteobacteria</taxon>
        <taxon>Hyphomicrobiales</taxon>
        <taxon>Rhizobiaceae</taxon>
        <taxon>Rhizobium/Agrobacterium group</taxon>
        <taxon>Rhizobium</taxon>
    </lineage>
</organism>
<gene>
    <name evidence="2" type="ORF">Rleg9DRAFT_0588</name>
</gene>
<evidence type="ECO:0000313" key="3">
    <source>
        <dbReference type="Proteomes" id="UP000005092"/>
    </source>
</evidence>
<feature type="region of interest" description="Disordered" evidence="1">
    <location>
        <begin position="1"/>
        <end position="27"/>
    </location>
</feature>
<evidence type="ECO:0000313" key="2">
    <source>
        <dbReference type="EMBL" id="EJB01831.1"/>
    </source>
</evidence>
<protein>
    <submittedName>
        <fullName evidence="2">Uncharacterized protein</fullName>
    </submittedName>
</protein>
<evidence type="ECO:0000256" key="1">
    <source>
        <dbReference type="SAM" id="MobiDB-lite"/>
    </source>
</evidence>
<accession>I9WZF8</accession>
<proteinExistence type="predicted"/>